<organism evidence="3 4">
    <name type="scientific">Curtobacterium flaccumfaciens pv. flaccumfaciens</name>
    <dbReference type="NCBI Taxonomy" id="138532"/>
    <lineage>
        <taxon>Bacteria</taxon>
        <taxon>Bacillati</taxon>
        <taxon>Actinomycetota</taxon>
        <taxon>Actinomycetes</taxon>
        <taxon>Micrococcales</taxon>
        <taxon>Microbacteriaceae</taxon>
        <taxon>Curtobacterium</taxon>
    </lineage>
</organism>
<feature type="compositionally biased region" description="Low complexity" evidence="1">
    <location>
        <begin position="28"/>
        <end position="51"/>
    </location>
</feature>
<feature type="chain" id="PRO_5043848426" evidence="2">
    <location>
        <begin position="30"/>
        <end position="213"/>
    </location>
</feature>
<dbReference type="Proteomes" id="UP000709437">
    <property type="component" value="Unassembled WGS sequence"/>
</dbReference>
<dbReference type="PROSITE" id="PS51257">
    <property type="entry name" value="PROKAR_LIPOPROTEIN"/>
    <property type="match status" value="1"/>
</dbReference>
<keyword evidence="2" id="KW-0732">Signal</keyword>
<feature type="signal peptide" evidence="2">
    <location>
        <begin position="1"/>
        <end position="29"/>
    </location>
</feature>
<accession>A0A5P8YU93</accession>
<evidence type="ECO:0000313" key="3">
    <source>
        <dbReference type="EMBL" id="MBT1543185.1"/>
    </source>
</evidence>
<evidence type="ECO:0000256" key="2">
    <source>
        <dbReference type="SAM" id="SignalP"/>
    </source>
</evidence>
<dbReference type="RefSeq" id="WP_128781722.1">
    <property type="nucleotide sequence ID" value="NZ_CP041260.1"/>
</dbReference>
<evidence type="ECO:0000313" key="4">
    <source>
        <dbReference type="Proteomes" id="UP000709437"/>
    </source>
</evidence>
<proteinExistence type="predicted"/>
<reference evidence="3" key="1">
    <citation type="submission" date="2021-05" db="EMBL/GenBank/DDBJ databases">
        <title>Whole genome sequence of Curtobacterium flaccumfaciens pv. flaccumfaciens strain CFBP 3417.</title>
        <authorList>
            <person name="Osdaghi E."/>
            <person name="Taghouti G."/>
            <person name="Portier P."/>
            <person name="Fazliarab A."/>
            <person name="Taghavi S.M."/>
            <person name="Briand M."/>
            <person name="Le-Saux M."/>
            <person name="Jacques M.-A."/>
        </authorList>
    </citation>
    <scope>NUCLEOTIDE SEQUENCE</scope>
    <source>
        <strain evidence="3">CFBP 3417</strain>
    </source>
</reference>
<comment type="caution">
    <text evidence="3">The sequence shown here is derived from an EMBL/GenBank/DDBJ whole genome shotgun (WGS) entry which is preliminary data.</text>
</comment>
<evidence type="ECO:0000256" key="1">
    <source>
        <dbReference type="SAM" id="MobiDB-lite"/>
    </source>
</evidence>
<dbReference type="AlphaFoldDB" id="A0A5P8YU93"/>
<feature type="region of interest" description="Disordered" evidence="1">
    <location>
        <begin position="28"/>
        <end position="64"/>
    </location>
</feature>
<gene>
    <name evidence="3" type="ORF">KK103_15590</name>
</gene>
<sequence length="213" mass="22465">MTINPRLAPVAAAALGALVFLAGCTSTPAADPTASSSKTTTPTPTRTPYAPISKPGSVEAPKDENAAWKGASAAVKDFIAVQYEIQHDGGADPERIDKFAISTARDSVHTIAKQIREQKFKVYGAPKWAADAEASSYGALIDHDGTQIPNGTVYVVGCFDTSDQVSKKADGTVVPKSKTVRFPVQLKTQYIPEDKAWEVAETKSISGQGAPQC</sequence>
<dbReference type="EMBL" id="JAHEWX010000025">
    <property type="protein sequence ID" value="MBT1543185.1"/>
    <property type="molecule type" value="Genomic_DNA"/>
</dbReference>
<name>A0A5P8YU93_9MICO</name>
<protein>
    <submittedName>
        <fullName evidence="3">Uncharacterized protein</fullName>
    </submittedName>
</protein>